<accession>A0A8J4BKU3</accession>
<dbReference type="EMBL" id="BNCO01000058">
    <property type="protein sequence ID" value="GIL63485.1"/>
    <property type="molecule type" value="Genomic_DNA"/>
</dbReference>
<protein>
    <submittedName>
        <fullName evidence="2">Uncharacterized protein</fullName>
    </submittedName>
</protein>
<name>A0A8J4BKU3_9CHLO</name>
<feature type="region of interest" description="Disordered" evidence="1">
    <location>
        <begin position="1"/>
        <end position="26"/>
    </location>
</feature>
<evidence type="ECO:0000256" key="1">
    <source>
        <dbReference type="SAM" id="MobiDB-lite"/>
    </source>
</evidence>
<sequence length="143" mass="15690">MWVCRGEEGAMVSETQPTEEQRNTTEPFMGTELLPYSRPLVLVYSQSGPSTGFTQDHADWAREAFQHCNPNLATGGLTDGQMGGGVQYINREGQKGERRASSDNVSGSGYEVKTSCSFAGLAWCCANDLLARSRSTTWRSVKR</sequence>
<comment type="caution">
    <text evidence="2">The sequence shown here is derived from an EMBL/GenBank/DDBJ whole genome shotgun (WGS) entry which is preliminary data.</text>
</comment>
<feature type="compositionally biased region" description="Basic and acidic residues" evidence="1">
    <location>
        <begin position="92"/>
        <end position="101"/>
    </location>
</feature>
<reference evidence="2" key="1">
    <citation type="journal article" date="2021" name="Proc. Natl. Acad. Sci. U.S.A.">
        <title>Three genomes in the algal genus Volvox reveal the fate of a haploid sex-determining region after a transition to homothallism.</title>
        <authorList>
            <person name="Yamamoto K."/>
            <person name="Hamaji T."/>
            <person name="Kawai-Toyooka H."/>
            <person name="Matsuzaki R."/>
            <person name="Takahashi F."/>
            <person name="Nishimura Y."/>
            <person name="Kawachi M."/>
            <person name="Noguchi H."/>
            <person name="Minakuchi Y."/>
            <person name="Umen J.G."/>
            <person name="Toyoda A."/>
            <person name="Nozaki H."/>
        </authorList>
    </citation>
    <scope>NUCLEOTIDE SEQUENCE</scope>
    <source>
        <strain evidence="2">NIES-3780</strain>
    </source>
</reference>
<evidence type="ECO:0000313" key="2">
    <source>
        <dbReference type="EMBL" id="GIL63485.1"/>
    </source>
</evidence>
<dbReference type="Proteomes" id="UP000747399">
    <property type="component" value="Unassembled WGS sequence"/>
</dbReference>
<organism evidence="2 3">
    <name type="scientific">Volvox africanus</name>
    <dbReference type="NCBI Taxonomy" id="51714"/>
    <lineage>
        <taxon>Eukaryota</taxon>
        <taxon>Viridiplantae</taxon>
        <taxon>Chlorophyta</taxon>
        <taxon>core chlorophytes</taxon>
        <taxon>Chlorophyceae</taxon>
        <taxon>CS clade</taxon>
        <taxon>Chlamydomonadales</taxon>
        <taxon>Volvocaceae</taxon>
        <taxon>Volvox</taxon>
    </lineage>
</organism>
<evidence type="ECO:0000313" key="3">
    <source>
        <dbReference type="Proteomes" id="UP000747399"/>
    </source>
</evidence>
<dbReference type="AlphaFoldDB" id="A0A8J4BKU3"/>
<feature type="region of interest" description="Disordered" evidence="1">
    <location>
        <begin position="90"/>
        <end position="109"/>
    </location>
</feature>
<proteinExistence type="predicted"/>
<keyword evidence="3" id="KW-1185">Reference proteome</keyword>
<gene>
    <name evidence="2" type="ORF">Vafri_17536</name>
</gene>